<feature type="transmembrane region" description="Helical" evidence="1">
    <location>
        <begin position="12"/>
        <end position="31"/>
    </location>
</feature>
<gene>
    <name evidence="2" type="ORF">DEA37_0005502</name>
</gene>
<reference evidence="2 3" key="1">
    <citation type="journal article" date="2019" name="Gigascience">
        <title>Whole-genome sequence of the oriental lung fluke Paragonimus westermani.</title>
        <authorList>
            <person name="Oey H."/>
            <person name="Zakrzewski M."/>
            <person name="Narain K."/>
            <person name="Devi K.R."/>
            <person name="Agatsuma T."/>
            <person name="Nawaratna S."/>
            <person name="Gobert G.N."/>
            <person name="Jones M.K."/>
            <person name="Ragan M.A."/>
            <person name="McManus D.P."/>
            <person name="Krause L."/>
        </authorList>
    </citation>
    <scope>NUCLEOTIDE SEQUENCE [LARGE SCALE GENOMIC DNA]</scope>
    <source>
        <strain evidence="2 3">IND2009</strain>
    </source>
</reference>
<keyword evidence="1" id="KW-1133">Transmembrane helix</keyword>
<evidence type="ECO:0000256" key="1">
    <source>
        <dbReference type="SAM" id="Phobius"/>
    </source>
</evidence>
<keyword evidence="1" id="KW-0812">Transmembrane</keyword>
<protein>
    <submittedName>
        <fullName evidence="2">Uncharacterized protein</fullName>
    </submittedName>
</protein>
<evidence type="ECO:0000313" key="3">
    <source>
        <dbReference type="Proteomes" id="UP000324629"/>
    </source>
</evidence>
<dbReference type="AlphaFoldDB" id="A0A5J4N5H0"/>
<name>A0A5J4N5H0_9TREM</name>
<dbReference type="Proteomes" id="UP000324629">
    <property type="component" value="Unassembled WGS sequence"/>
</dbReference>
<accession>A0A5J4N5H0</accession>
<dbReference type="EMBL" id="QNGE01008787">
    <property type="protein sequence ID" value="KAA3670688.1"/>
    <property type="molecule type" value="Genomic_DNA"/>
</dbReference>
<comment type="caution">
    <text evidence="2">The sequence shown here is derived from an EMBL/GenBank/DDBJ whole genome shotgun (WGS) entry which is preliminary data.</text>
</comment>
<keyword evidence="3" id="KW-1185">Reference proteome</keyword>
<evidence type="ECO:0000313" key="2">
    <source>
        <dbReference type="EMBL" id="KAA3670688.1"/>
    </source>
</evidence>
<organism evidence="2 3">
    <name type="scientific">Paragonimus westermani</name>
    <dbReference type="NCBI Taxonomy" id="34504"/>
    <lineage>
        <taxon>Eukaryota</taxon>
        <taxon>Metazoa</taxon>
        <taxon>Spiralia</taxon>
        <taxon>Lophotrochozoa</taxon>
        <taxon>Platyhelminthes</taxon>
        <taxon>Trematoda</taxon>
        <taxon>Digenea</taxon>
        <taxon>Plagiorchiida</taxon>
        <taxon>Troglotremata</taxon>
        <taxon>Troglotrematidae</taxon>
        <taxon>Paragonimus</taxon>
    </lineage>
</organism>
<sequence length="32" mass="3718">MFTSKRGTLTGFFLAGRFMSWLPVFCFRSVIL</sequence>
<keyword evidence="1" id="KW-0472">Membrane</keyword>
<proteinExistence type="predicted"/>